<keyword evidence="2" id="KW-0863">Zinc-finger</keyword>
<reference evidence="7 8" key="1">
    <citation type="submission" date="2017-06" db="EMBL/GenBank/DDBJ databases">
        <authorList>
            <consortium name="Pathogen Informatics"/>
        </authorList>
    </citation>
    <scope>NUCLEOTIDE SEQUENCE [LARGE SCALE GENOMIC DNA]</scope>
    <source>
        <strain evidence="7 8">NCTC13161</strain>
    </source>
</reference>
<evidence type="ECO:0000256" key="1">
    <source>
        <dbReference type="ARBA" id="ARBA00022723"/>
    </source>
</evidence>
<accession>A0A239STW4</accession>
<keyword evidence="5" id="KW-1133">Transmembrane helix</keyword>
<dbReference type="AlphaFoldDB" id="A0A239STW4"/>
<feature type="region of interest" description="Disordered" evidence="4">
    <location>
        <begin position="110"/>
        <end position="129"/>
    </location>
</feature>
<keyword evidence="5" id="KW-0472">Membrane</keyword>
<dbReference type="Proteomes" id="UP000215126">
    <property type="component" value="Chromosome 1"/>
</dbReference>
<keyword evidence="3" id="KW-0862">Zinc</keyword>
<evidence type="ECO:0000256" key="4">
    <source>
        <dbReference type="SAM" id="MobiDB-lite"/>
    </source>
</evidence>
<protein>
    <recommendedName>
        <fullName evidence="6">RanBP2-type domain-containing protein</fullName>
    </recommendedName>
</protein>
<sequence length="287" mass="31559">MAADLRCPHCLVGHRATSVGALNRYLAIRLTPTRRLTKCSEHIWCETFNISSTSDTTTGHGKYHGAMGMTAYTWQCHACRASNIVGIASCSACGCPARATVKDIESFRSMPSPTAAQLSKPDGRNEQRDFKRRKRKLVISLVLILTAVLLGLGLRVHVGYFADDRAAALRAEALLIQRFNARQFDSIYDDAAQAMRDSVPRKTAVDAMAATMDAFGTIVEDREGVATCFPNQVRMVRWLKSSKGIELTQMSTWSTPGGDAKLLMIHISQGRAAVDPTIVERHRCSSR</sequence>
<dbReference type="InterPro" id="IPR001876">
    <property type="entry name" value="Znf_RanBP2"/>
</dbReference>
<gene>
    <name evidence="7" type="ORF">SAMEA4530655_04124</name>
</gene>
<dbReference type="EMBL" id="LT906435">
    <property type="protein sequence ID" value="SNU88184.1"/>
    <property type="molecule type" value="Genomic_DNA"/>
</dbReference>
<dbReference type="GO" id="GO:0008270">
    <property type="term" value="F:zinc ion binding"/>
    <property type="evidence" value="ECO:0007669"/>
    <property type="project" value="UniProtKB-KW"/>
</dbReference>
<feature type="transmembrane region" description="Helical" evidence="5">
    <location>
        <begin position="137"/>
        <end position="156"/>
    </location>
</feature>
<keyword evidence="5" id="KW-0812">Transmembrane</keyword>
<keyword evidence="1" id="KW-0479">Metal-binding</keyword>
<evidence type="ECO:0000256" key="2">
    <source>
        <dbReference type="ARBA" id="ARBA00022771"/>
    </source>
</evidence>
<evidence type="ECO:0000313" key="7">
    <source>
        <dbReference type="EMBL" id="SNU88184.1"/>
    </source>
</evidence>
<feature type="domain" description="RanBP2-type" evidence="6">
    <location>
        <begin position="74"/>
        <end position="93"/>
    </location>
</feature>
<evidence type="ECO:0000313" key="8">
    <source>
        <dbReference type="Proteomes" id="UP000215126"/>
    </source>
</evidence>
<dbReference type="STRING" id="93222.NA29_25680"/>
<evidence type="ECO:0000256" key="3">
    <source>
        <dbReference type="ARBA" id="ARBA00022833"/>
    </source>
</evidence>
<evidence type="ECO:0000259" key="6">
    <source>
        <dbReference type="PROSITE" id="PS01358"/>
    </source>
</evidence>
<keyword evidence="8" id="KW-1185">Reference proteome</keyword>
<dbReference type="PROSITE" id="PS01358">
    <property type="entry name" value="ZF_RANBP2_1"/>
    <property type="match status" value="1"/>
</dbReference>
<organism evidence="7 8">
    <name type="scientific">Pandoraea sputorum</name>
    <dbReference type="NCBI Taxonomy" id="93222"/>
    <lineage>
        <taxon>Bacteria</taxon>
        <taxon>Pseudomonadati</taxon>
        <taxon>Pseudomonadota</taxon>
        <taxon>Betaproteobacteria</taxon>
        <taxon>Burkholderiales</taxon>
        <taxon>Burkholderiaceae</taxon>
        <taxon>Pandoraea</taxon>
    </lineage>
</organism>
<proteinExistence type="predicted"/>
<evidence type="ECO:0000256" key="5">
    <source>
        <dbReference type="SAM" id="Phobius"/>
    </source>
</evidence>
<name>A0A239STW4_9BURK</name>